<reference evidence="2 3" key="1">
    <citation type="journal article" date="2019" name="Int. J. Syst. Evol. Microbiol.">
        <title>The Global Catalogue of Microorganisms (GCM) 10K type strain sequencing project: providing services to taxonomists for standard genome sequencing and annotation.</title>
        <authorList>
            <consortium name="The Broad Institute Genomics Platform"/>
            <consortium name="The Broad Institute Genome Sequencing Center for Infectious Disease"/>
            <person name="Wu L."/>
            <person name="Ma J."/>
        </authorList>
    </citation>
    <scope>NUCLEOTIDE SEQUENCE [LARGE SCALE GENOMIC DNA]</scope>
    <source>
        <strain evidence="2 3">JCM 19585</strain>
    </source>
</reference>
<accession>A0A830EW27</accession>
<dbReference type="RefSeq" id="WP_188883614.1">
    <property type="nucleotide sequence ID" value="NZ_BMPF01000003.1"/>
</dbReference>
<sequence length="359" mass="40796">MKVYPKIPRYDHPVVPDDFFDADDLVVVEKFDGSAFRFTLYDERYADSYPNPVVEAADGDGSLVFGTRRSIMGCHRDPLTEIDGALHRAVRCLRDGVDTDALRELHDEYGSPVVVYAENLVYSTLDYGYTDRELPALVGFDVLPFDRIETYTPPGSPYAETFAGFLDTPTTWRILDRIRREDIPTEHALVPATILDDHATIDPDTYDVPQSSLSNGVHAEGVVVRSDTQERRVKIVREAFHELNREQFGQNPSEAETGAEYLVATYCTPARIRKEVRTMVVEDGREFGLDLVDDLYPRVVEDIWAENYPEIMRLDRAIVPGEVYPLAAKRCAAELRKMQTNAELNDTDPTTIWQHLTDR</sequence>
<protein>
    <recommendedName>
        <fullName evidence="1">RNA ligase domain-containing protein</fullName>
    </recommendedName>
</protein>
<dbReference type="AlphaFoldDB" id="A0A830EW27"/>
<organism evidence="2 3">
    <name type="scientific">Halarchaeum grantii</name>
    <dbReference type="NCBI Taxonomy" id="1193105"/>
    <lineage>
        <taxon>Archaea</taxon>
        <taxon>Methanobacteriati</taxon>
        <taxon>Methanobacteriota</taxon>
        <taxon>Stenosarchaea group</taxon>
        <taxon>Halobacteria</taxon>
        <taxon>Halobacteriales</taxon>
        <taxon>Halobacteriaceae</taxon>
    </lineage>
</organism>
<evidence type="ECO:0000313" key="2">
    <source>
        <dbReference type="EMBL" id="GGL36481.1"/>
    </source>
</evidence>
<comment type="caution">
    <text evidence="2">The sequence shown here is derived from an EMBL/GenBank/DDBJ whole genome shotgun (WGS) entry which is preliminary data.</text>
</comment>
<dbReference type="Proteomes" id="UP000628840">
    <property type="component" value="Unassembled WGS sequence"/>
</dbReference>
<gene>
    <name evidence="2" type="ORF">GCM10009037_20050</name>
</gene>
<keyword evidence="3" id="KW-1185">Reference proteome</keyword>
<dbReference type="Pfam" id="PF09414">
    <property type="entry name" value="RNA_ligase"/>
    <property type="match status" value="1"/>
</dbReference>
<feature type="domain" description="RNA ligase" evidence="1">
    <location>
        <begin position="24"/>
        <end position="235"/>
    </location>
</feature>
<dbReference type="OrthoDB" id="211466at2157"/>
<evidence type="ECO:0000259" key="1">
    <source>
        <dbReference type="Pfam" id="PF09414"/>
    </source>
</evidence>
<proteinExistence type="predicted"/>
<evidence type="ECO:0000313" key="3">
    <source>
        <dbReference type="Proteomes" id="UP000628840"/>
    </source>
</evidence>
<dbReference type="EMBL" id="BMPF01000003">
    <property type="protein sequence ID" value="GGL36481.1"/>
    <property type="molecule type" value="Genomic_DNA"/>
</dbReference>
<name>A0A830EW27_9EURY</name>
<dbReference type="InterPro" id="IPR021122">
    <property type="entry name" value="RNA_ligase_dom_REL/Rnl2"/>
</dbReference>